<organism evidence="1 2">
    <name type="scientific">Streptomyces pseudovenezuelae</name>
    <dbReference type="NCBI Taxonomy" id="67350"/>
    <lineage>
        <taxon>Bacteria</taxon>
        <taxon>Bacillati</taxon>
        <taxon>Actinomycetota</taxon>
        <taxon>Actinomycetes</taxon>
        <taxon>Kitasatosporales</taxon>
        <taxon>Streptomycetaceae</taxon>
        <taxon>Streptomyces</taxon>
        <taxon>Streptomyces aurantiacus group</taxon>
    </lineage>
</organism>
<dbReference type="InterPro" id="IPR045728">
    <property type="entry name" value="DUF6082"/>
</dbReference>
<reference evidence="1 2" key="1">
    <citation type="submission" date="2015-10" db="EMBL/GenBank/DDBJ databases">
        <title>Draft genome sequence of Streptomyces pseudovenezuelae DSM 40212, type strain for the species Streptomyces pseudovenezuelae.</title>
        <authorList>
            <person name="Ruckert C."/>
            <person name="Winkler A."/>
            <person name="Kalinowski J."/>
            <person name="Kampfer P."/>
            <person name="Glaeser S."/>
        </authorList>
    </citation>
    <scope>NUCLEOTIDE SEQUENCE [LARGE SCALE GENOMIC DNA]</scope>
    <source>
        <strain evidence="1 2">DSM 40212</strain>
    </source>
</reference>
<dbReference type="EMBL" id="LMWM01000009">
    <property type="protein sequence ID" value="KUM89116.1"/>
    <property type="molecule type" value="Genomic_DNA"/>
</dbReference>
<accession>A0A101N9Q7</accession>
<evidence type="ECO:0000313" key="2">
    <source>
        <dbReference type="Proteomes" id="UP000053039"/>
    </source>
</evidence>
<dbReference type="Pfam" id="PF19560">
    <property type="entry name" value="DUF6082"/>
    <property type="match status" value="1"/>
</dbReference>
<protein>
    <submittedName>
        <fullName evidence="1">Uncharacterized protein</fullName>
    </submittedName>
</protein>
<proteinExistence type="predicted"/>
<sequence length="163" mass="18052">MGVPNQEDQVPDLVRALGLVADGVAALERELRRANKIQIRSLFVAQLDRAIDDPSLAQALSTLEGLSEGKRRQMIFANKQYSLLLLAYETGGLDRADLLGALKVLSKNPVFAEYWTRTSEQRGKLPPDSFEARTGRAVDVIMDERLDDLEEWWVVGPEAGATS</sequence>
<dbReference type="Proteomes" id="UP000053039">
    <property type="component" value="Unassembled WGS sequence"/>
</dbReference>
<dbReference type="AlphaFoldDB" id="A0A101N9Q7"/>
<comment type="caution">
    <text evidence="1">The sequence shown here is derived from an EMBL/GenBank/DDBJ whole genome shotgun (WGS) entry which is preliminary data.</text>
</comment>
<gene>
    <name evidence="1" type="ORF">AQI94_11355</name>
</gene>
<evidence type="ECO:0000313" key="1">
    <source>
        <dbReference type="EMBL" id="KUM89116.1"/>
    </source>
</evidence>
<name>A0A101N9Q7_9ACTN</name>